<dbReference type="EMBL" id="JAVSKO010000003">
    <property type="protein sequence ID" value="MDT3467918.1"/>
    <property type="molecule type" value="Genomic_DNA"/>
</dbReference>
<evidence type="ECO:0008006" key="3">
    <source>
        <dbReference type="Google" id="ProtNLM"/>
    </source>
</evidence>
<evidence type="ECO:0000313" key="2">
    <source>
        <dbReference type="Proteomes" id="UP001251948"/>
    </source>
</evidence>
<accession>A0AAJ2JD72</accession>
<sequence length="105" mass="12094">MSRNTIRHRIRINELTDELSIGAALRLRCDSDDIREVVAAVVAYLVEEYPAQDLYIPASLQTSTYPVGEIRKGLERQESVRSLCKRFRIDRRTLYRLLDEPSANG</sequence>
<proteinExistence type="predicted"/>
<name>A0AAJ2JD72_STEMA</name>
<evidence type="ECO:0000313" key="1">
    <source>
        <dbReference type="EMBL" id="MDT3467918.1"/>
    </source>
</evidence>
<gene>
    <name evidence="1" type="ORF">ROV92_07900</name>
</gene>
<dbReference type="Proteomes" id="UP001251948">
    <property type="component" value="Unassembled WGS sequence"/>
</dbReference>
<organism evidence="1 2">
    <name type="scientific">Stenotrophomonas maltophilia</name>
    <name type="common">Pseudomonas maltophilia</name>
    <name type="synonym">Xanthomonas maltophilia</name>
    <dbReference type="NCBI Taxonomy" id="40324"/>
    <lineage>
        <taxon>Bacteria</taxon>
        <taxon>Pseudomonadati</taxon>
        <taxon>Pseudomonadota</taxon>
        <taxon>Gammaproteobacteria</taxon>
        <taxon>Lysobacterales</taxon>
        <taxon>Lysobacteraceae</taxon>
        <taxon>Stenotrophomonas</taxon>
        <taxon>Stenotrophomonas maltophilia group</taxon>
    </lineage>
</organism>
<protein>
    <recommendedName>
        <fullName evidence="3">Mor transcription activator domain-containing protein</fullName>
    </recommendedName>
</protein>
<comment type="caution">
    <text evidence="1">The sequence shown here is derived from an EMBL/GenBank/DDBJ whole genome shotgun (WGS) entry which is preliminary data.</text>
</comment>
<dbReference type="AlphaFoldDB" id="A0AAJ2JD72"/>
<dbReference type="RefSeq" id="WP_197586362.1">
    <property type="nucleotide sequence ID" value="NZ_JAVSKO010000003.1"/>
</dbReference>
<reference evidence="1" key="1">
    <citation type="submission" date="2023-07" db="EMBL/GenBank/DDBJ databases">
        <title>Comparative genomics of clinical Stenotrophomonas maltophilia isolates reveals regions of diversity which correlate with colonization and persistence in vivo.</title>
        <authorList>
            <person name="Mcdaniel M.S."/>
            <person name="Swords W.E."/>
            <person name="Sumpter N.A."/>
            <person name="Lindgren N.R."/>
            <person name="Billiot C.E."/>
        </authorList>
    </citation>
    <scope>NUCLEOTIDE SEQUENCE</scope>
    <source>
        <strain evidence="1">Ism4</strain>
    </source>
</reference>